<dbReference type="SUPFAM" id="SSF52047">
    <property type="entry name" value="RNI-like"/>
    <property type="match status" value="1"/>
</dbReference>
<dbReference type="InterPro" id="IPR032675">
    <property type="entry name" value="LRR_dom_sf"/>
</dbReference>
<protein>
    <submittedName>
        <fullName evidence="1">Uncharacterized protein</fullName>
    </submittedName>
</protein>
<reference evidence="1" key="1">
    <citation type="submission" date="2020-06" db="EMBL/GenBank/DDBJ databases">
        <authorList>
            <consortium name="Plant Systems Biology data submission"/>
        </authorList>
    </citation>
    <scope>NUCLEOTIDE SEQUENCE</scope>
    <source>
        <strain evidence="1">D6</strain>
    </source>
</reference>
<name>A0A9N8HBA3_9STRA</name>
<keyword evidence="2" id="KW-1185">Reference proteome</keyword>
<sequence length="459" mass="51881">MPASRNRDKARPRPVVLELHNHEAMEEALSSLREATRANKKIAVPETIEFCLRHNSEPTTALFQDYLNELCKYQGGCDQINLNLRLSSPTFEEQREPILGSPFVPRKQALETTVVAAFLKSFPQKNISLTALTLSITNFRGEFKPVLEKLSAQTDLTEITIVMKDFRDVTLGARAASPNDYEQLPSVLAMLPNLRKITFKESPNFGATHGIEFDLALMFCDPEYSFHLKHLALRGVPEDHLDQLAQVIRNNRAEEFTARIVSDDFFEALEGTGLKRLNLDSAVSESQLPYLGELLAHNDSTLEQLHILVNSSITILPIIEALRGNTTLTTLALNGDHLREGRFSSWPRRASYWSRTLDSNVDAFHNMLQEDNCTLVDLCLQSNVLRPTNSRRKRKVSATSTDRLRQLRNLDLLLRLNKHGRIHWSTWSNAGWAKAIIGSKDDVDVVYSFLQQNPSILPA</sequence>
<proteinExistence type="predicted"/>
<organism evidence="1 2">
    <name type="scientific">Seminavis robusta</name>
    <dbReference type="NCBI Taxonomy" id="568900"/>
    <lineage>
        <taxon>Eukaryota</taxon>
        <taxon>Sar</taxon>
        <taxon>Stramenopiles</taxon>
        <taxon>Ochrophyta</taxon>
        <taxon>Bacillariophyta</taxon>
        <taxon>Bacillariophyceae</taxon>
        <taxon>Bacillariophycidae</taxon>
        <taxon>Naviculales</taxon>
        <taxon>Naviculaceae</taxon>
        <taxon>Seminavis</taxon>
    </lineage>
</organism>
<evidence type="ECO:0000313" key="1">
    <source>
        <dbReference type="EMBL" id="CAB9503773.1"/>
    </source>
</evidence>
<dbReference type="EMBL" id="CAICTM010000175">
    <property type="protein sequence ID" value="CAB9503773.1"/>
    <property type="molecule type" value="Genomic_DNA"/>
</dbReference>
<accession>A0A9N8HBA3</accession>
<comment type="caution">
    <text evidence="1">The sequence shown here is derived from an EMBL/GenBank/DDBJ whole genome shotgun (WGS) entry which is preliminary data.</text>
</comment>
<dbReference type="Proteomes" id="UP001153069">
    <property type="component" value="Unassembled WGS sequence"/>
</dbReference>
<dbReference type="AlphaFoldDB" id="A0A9N8HBA3"/>
<evidence type="ECO:0000313" key="2">
    <source>
        <dbReference type="Proteomes" id="UP001153069"/>
    </source>
</evidence>
<gene>
    <name evidence="1" type="ORF">SEMRO_176_G077280.1</name>
</gene>
<dbReference type="Gene3D" id="3.80.10.10">
    <property type="entry name" value="Ribonuclease Inhibitor"/>
    <property type="match status" value="1"/>
</dbReference>